<name>A0A8F6TWN5_9RHOB</name>
<evidence type="ECO:0000259" key="2">
    <source>
        <dbReference type="Pfam" id="PF01464"/>
    </source>
</evidence>
<dbReference type="CDD" id="cd00254">
    <property type="entry name" value="LT-like"/>
    <property type="match status" value="1"/>
</dbReference>
<feature type="domain" description="Transglycosylase SLT" evidence="2">
    <location>
        <begin position="137"/>
        <end position="228"/>
    </location>
</feature>
<sequence length="270" mass="28271">MVNRILVATAFAVLSGSSAMAQESSIRFVRAPEAGQTGPRITIQITEEDMARQAAPVDVTPLPEAVTPVALPTPDGASSWFWAEVPSHMPADPARFWAALDLLSRAPEIGGLGAPRLDTVSQIAARHGREILAATIGTQVSPAFALAVIAAESAGRSDAISGAGAQGLMQLIPATAERFGVADAMDPAQNIAGGVAYLDWLMEEFDRDPILVLAAYNAGEGAVTRAGGVPEYDETRTYVPRVLAAWGMARGLCNTPPELVSDGCVFQMMN</sequence>
<feature type="signal peptide" evidence="1">
    <location>
        <begin position="1"/>
        <end position="21"/>
    </location>
</feature>
<dbReference type="AlphaFoldDB" id="A0A8F6TWN5"/>
<gene>
    <name evidence="3" type="ORF">KYE46_15465</name>
</gene>
<reference evidence="3 4" key="1">
    <citation type="submission" date="2021-07" db="EMBL/GenBank/DDBJ databases">
        <title>A novel Jannaschia species isolated from marine dinoflagellate Ceratoperidinium margalefii.</title>
        <authorList>
            <person name="Jiang Y."/>
            <person name="Li Z."/>
        </authorList>
    </citation>
    <scope>NUCLEOTIDE SEQUENCE [LARGE SCALE GENOMIC DNA]</scope>
    <source>
        <strain evidence="3 4">J12C1-MA-4</strain>
    </source>
</reference>
<proteinExistence type="predicted"/>
<dbReference type="PANTHER" id="PTHR37423:SF2">
    <property type="entry name" value="MEMBRANE-BOUND LYTIC MUREIN TRANSGLYCOSYLASE C"/>
    <property type="match status" value="1"/>
</dbReference>
<protein>
    <submittedName>
        <fullName evidence="3">Lytic transglycosylase domain-containing protein</fullName>
    </submittedName>
</protein>
<evidence type="ECO:0000313" key="3">
    <source>
        <dbReference type="EMBL" id="QXT39303.1"/>
    </source>
</evidence>
<dbReference type="KEGG" id="gce:KYE46_15465"/>
<dbReference type="Proteomes" id="UP000825009">
    <property type="component" value="Chromosome"/>
</dbReference>
<dbReference type="EMBL" id="CP079194">
    <property type="protein sequence ID" value="QXT39303.1"/>
    <property type="molecule type" value="Genomic_DNA"/>
</dbReference>
<dbReference type="Pfam" id="PF01464">
    <property type="entry name" value="SLT"/>
    <property type="match status" value="1"/>
</dbReference>
<keyword evidence="1" id="KW-0732">Signal</keyword>
<dbReference type="InterPro" id="IPR008258">
    <property type="entry name" value="Transglycosylase_SLT_dom_1"/>
</dbReference>
<dbReference type="PANTHER" id="PTHR37423">
    <property type="entry name" value="SOLUBLE LYTIC MUREIN TRANSGLYCOSYLASE-RELATED"/>
    <property type="match status" value="1"/>
</dbReference>
<evidence type="ECO:0000256" key="1">
    <source>
        <dbReference type="SAM" id="SignalP"/>
    </source>
</evidence>
<evidence type="ECO:0000313" key="4">
    <source>
        <dbReference type="Proteomes" id="UP000825009"/>
    </source>
</evidence>
<organism evidence="3 4">
    <name type="scientific">Gymnodinialimonas ceratoperidinii</name>
    <dbReference type="NCBI Taxonomy" id="2856823"/>
    <lineage>
        <taxon>Bacteria</taxon>
        <taxon>Pseudomonadati</taxon>
        <taxon>Pseudomonadota</taxon>
        <taxon>Alphaproteobacteria</taxon>
        <taxon>Rhodobacterales</taxon>
        <taxon>Paracoccaceae</taxon>
        <taxon>Gymnodinialimonas</taxon>
    </lineage>
</organism>
<feature type="chain" id="PRO_5034882893" evidence="1">
    <location>
        <begin position="22"/>
        <end position="270"/>
    </location>
</feature>
<accession>A0A8F6TWN5</accession>
<keyword evidence="4" id="KW-1185">Reference proteome</keyword>